<keyword evidence="2" id="KW-1185">Reference proteome</keyword>
<reference evidence="1 2" key="1">
    <citation type="journal article" date="2019" name="Sci. Rep.">
        <title>Orb-weaving spider Araneus ventricosus genome elucidates the spidroin gene catalogue.</title>
        <authorList>
            <person name="Kono N."/>
            <person name="Nakamura H."/>
            <person name="Ohtoshi R."/>
            <person name="Moran D.A.P."/>
            <person name="Shinohara A."/>
            <person name="Yoshida Y."/>
            <person name="Fujiwara M."/>
            <person name="Mori M."/>
            <person name="Tomita M."/>
            <person name="Arakawa K."/>
        </authorList>
    </citation>
    <scope>NUCLEOTIDE SEQUENCE [LARGE SCALE GENOMIC DNA]</scope>
</reference>
<dbReference type="Proteomes" id="UP000499080">
    <property type="component" value="Unassembled WGS sequence"/>
</dbReference>
<dbReference type="AlphaFoldDB" id="A0A4Y2GLV9"/>
<dbReference type="Gene3D" id="3.30.420.10">
    <property type="entry name" value="Ribonuclease H-like superfamily/Ribonuclease H"/>
    <property type="match status" value="1"/>
</dbReference>
<dbReference type="OrthoDB" id="6777813at2759"/>
<gene>
    <name evidence="1" type="ORF">AVEN_234132_1</name>
</gene>
<evidence type="ECO:0008006" key="3">
    <source>
        <dbReference type="Google" id="ProtNLM"/>
    </source>
</evidence>
<dbReference type="EMBL" id="BGPR01001452">
    <property type="protein sequence ID" value="GBM54311.1"/>
    <property type="molecule type" value="Genomic_DNA"/>
</dbReference>
<dbReference type="PANTHER" id="PTHR47331">
    <property type="entry name" value="PHD-TYPE DOMAIN-CONTAINING PROTEIN"/>
    <property type="match status" value="1"/>
</dbReference>
<dbReference type="GO" id="GO:0003676">
    <property type="term" value="F:nucleic acid binding"/>
    <property type="evidence" value="ECO:0007669"/>
    <property type="project" value="InterPro"/>
</dbReference>
<organism evidence="1 2">
    <name type="scientific">Araneus ventricosus</name>
    <name type="common">Orbweaver spider</name>
    <name type="synonym">Epeira ventricosa</name>
    <dbReference type="NCBI Taxonomy" id="182803"/>
    <lineage>
        <taxon>Eukaryota</taxon>
        <taxon>Metazoa</taxon>
        <taxon>Ecdysozoa</taxon>
        <taxon>Arthropoda</taxon>
        <taxon>Chelicerata</taxon>
        <taxon>Arachnida</taxon>
        <taxon>Araneae</taxon>
        <taxon>Araneomorphae</taxon>
        <taxon>Entelegynae</taxon>
        <taxon>Araneoidea</taxon>
        <taxon>Araneidae</taxon>
        <taxon>Araneus</taxon>
    </lineage>
</organism>
<dbReference type="InterPro" id="IPR036397">
    <property type="entry name" value="RNaseH_sf"/>
</dbReference>
<comment type="caution">
    <text evidence="1">The sequence shown here is derived from an EMBL/GenBank/DDBJ whole genome shotgun (WGS) entry which is preliminary data.</text>
</comment>
<accession>A0A4Y2GLV9</accession>
<sequence>MLACLTGARLLSSVINDLKLYDVKIYCWTDSTTALCWIQRDQNWGTFVQSGVREIRSLTAPTVWLQVPGAFNEADLVSRGCSGEHLLQGQWREGPSWLRENDESWPKSEDDPVEDCFRLEMRKTIITTLTKSDENVDSCYKYFPSVSKIERLLAWIFRFHNKIRRIASDFSKALSVSELVKAEIALMLLIQKESFKHVNDDKRRFITRRGRPATVYSDNGTNFKRAERLLETLDWDGILPKASEEKSSGEGEG</sequence>
<evidence type="ECO:0000313" key="1">
    <source>
        <dbReference type="EMBL" id="GBM54311.1"/>
    </source>
</evidence>
<name>A0A4Y2GLV9_ARAVE</name>
<evidence type="ECO:0000313" key="2">
    <source>
        <dbReference type="Proteomes" id="UP000499080"/>
    </source>
</evidence>
<protein>
    <recommendedName>
        <fullName evidence="3">Integrase catalytic domain-containing protein</fullName>
    </recommendedName>
</protein>
<proteinExistence type="predicted"/>